<evidence type="ECO:0000313" key="1">
    <source>
        <dbReference type="EMBL" id="KAG5593811.1"/>
    </source>
</evidence>
<dbReference type="AlphaFoldDB" id="A0A9J5XZL9"/>
<sequence>MWLRNASNPPFELKRTIQYCSPSNIDSVHKTGLNFTWFMARRSIWKDSFVDAFLLTMKNKKNVLFNRDSFVDAFLLTMKKKKN</sequence>
<gene>
    <name evidence="1" type="ORF">H5410_035043</name>
</gene>
<organism evidence="1 2">
    <name type="scientific">Solanum commersonii</name>
    <name type="common">Commerson's wild potato</name>
    <name type="synonym">Commerson's nightshade</name>
    <dbReference type="NCBI Taxonomy" id="4109"/>
    <lineage>
        <taxon>Eukaryota</taxon>
        <taxon>Viridiplantae</taxon>
        <taxon>Streptophyta</taxon>
        <taxon>Embryophyta</taxon>
        <taxon>Tracheophyta</taxon>
        <taxon>Spermatophyta</taxon>
        <taxon>Magnoliopsida</taxon>
        <taxon>eudicotyledons</taxon>
        <taxon>Gunneridae</taxon>
        <taxon>Pentapetalae</taxon>
        <taxon>asterids</taxon>
        <taxon>lamiids</taxon>
        <taxon>Solanales</taxon>
        <taxon>Solanaceae</taxon>
        <taxon>Solanoideae</taxon>
        <taxon>Solaneae</taxon>
        <taxon>Solanum</taxon>
    </lineage>
</organism>
<accession>A0A9J5XZL9</accession>
<dbReference type="EMBL" id="JACXVP010000007">
    <property type="protein sequence ID" value="KAG5593811.1"/>
    <property type="molecule type" value="Genomic_DNA"/>
</dbReference>
<protein>
    <submittedName>
        <fullName evidence="1">Uncharacterized protein</fullName>
    </submittedName>
</protein>
<reference evidence="1 2" key="1">
    <citation type="submission" date="2020-09" db="EMBL/GenBank/DDBJ databases">
        <title>De no assembly of potato wild relative species, Solanum commersonii.</title>
        <authorList>
            <person name="Cho K."/>
        </authorList>
    </citation>
    <scope>NUCLEOTIDE SEQUENCE [LARGE SCALE GENOMIC DNA]</scope>
    <source>
        <strain evidence="1">LZ3.2</strain>
        <tissue evidence="1">Leaf</tissue>
    </source>
</reference>
<comment type="caution">
    <text evidence="1">The sequence shown here is derived from an EMBL/GenBank/DDBJ whole genome shotgun (WGS) entry which is preliminary data.</text>
</comment>
<dbReference type="Proteomes" id="UP000824120">
    <property type="component" value="Chromosome 7"/>
</dbReference>
<keyword evidence="2" id="KW-1185">Reference proteome</keyword>
<name>A0A9J5XZL9_SOLCO</name>
<feature type="non-terminal residue" evidence="1">
    <location>
        <position position="1"/>
    </location>
</feature>
<proteinExistence type="predicted"/>
<dbReference type="OrthoDB" id="2043at2759"/>
<evidence type="ECO:0000313" key="2">
    <source>
        <dbReference type="Proteomes" id="UP000824120"/>
    </source>
</evidence>